<evidence type="ECO:0008006" key="3">
    <source>
        <dbReference type="Google" id="ProtNLM"/>
    </source>
</evidence>
<dbReference type="Pfam" id="PF02277">
    <property type="entry name" value="DBI_PRT"/>
    <property type="match status" value="1"/>
</dbReference>
<dbReference type="AlphaFoldDB" id="A0A4P7A2U6"/>
<dbReference type="GO" id="GO:0008939">
    <property type="term" value="F:nicotinate-nucleotide-dimethylbenzimidazole phosphoribosyltransferase activity"/>
    <property type="evidence" value="ECO:0007669"/>
    <property type="project" value="InterPro"/>
</dbReference>
<dbReference type="KEGG" id="panc:E2636_01255"/>
<dbReference type="Gene3D" id="3.40.50.10210">
    <property type="match status" value="1"/>
</dbReference>
<reference evidence="1 2" key="1">
    <citation type="submission" date="2019-03" db="EMBL/GenBank/DDBJ databases">
        <title>Complete genome sequence of Paenisporosarcina antarctica CGMCC 1.6503T.</title>
        <authorList>
            <person name="Rong J.-C."/>
            <person name="Chi N.-Y."/>
            <person name="Zhang Q.-F."/>
        </authorList>
    </citation>
    <scope>NUCLEOTIDE SEQUENCE [LARGE SCALE GENOMIC DNA]</scope>
    <source>
        <strain evidence="1 2">CGMCC 1.6503</strain>
    </source>
</reference>
<dbReference type="InterPro" id="IPR036087">
    <property type="entry name" value="Nict_dMeBzImd_PRibTrfase_sf"/>
</dbReference>
<organism evidence="1 2">
    <name type="scientific">Paenisporosarcina antarctica</name>
    <dbReference type="NCBI Taxonomy" id="417367"/>
    <lineage>
        <taxon>Bacteria</taxon>
        <taxon>Bacillati</taxon>
        <taxon>Bacillota</taxon>
        <taxon>Bacilli</taxon>
        <taxon>Bacillales</taxon>
        <taxon>Caryophanaceae</taxon>
        <taxon>Paenisporosarcina</taxon>
    </lineage>
</organism>
<accession>A0A4P7A2U6</accession>
<evidence type="ECO:0000313" key="1">
    <source>
        <dbReference type="EMBL" id="QBP43008.1"/>
    </source>
</evidence>
<dbReference type="OrthoDB" id="9781491at2"/>
<dbReference type="InterPro" id="IPR003200">
    <property type="entry name" value="Nict_dMeBzImd_PRibTrfase"/>
</dbReference>
<protein>
    <recommendedName>
        <fullName evidence="3">Nicotinate-nucleotide--dimethylbenzimidazole phosphoribosyltransferase</fullName>
    </recommendedName>
</protein>
<evidence type="ECO:0000313" key="2">
    <source>
        <dbReference type="Proteomes" id="UP000294292"/>
    </source>
</evidence>
<dbReference type="SUPFAM" id="SSF52733">
    <property type="entry name" value="Nicotinate mononucleotide:5,6-dimethylbenzimidazole phosphoribosyltransferase (CobT)"/>
    <property type="match status" value="1"/>
</dbReference>
<gene>
    <name evidence="1" type="ORF">E2636_01255</name>
</gene>
<name>A0A4P7A2U6_9BACL</name>
<dbReference type="Proteomes" id="UP000294292">
    <property type="component" value="Chromosome"/>
</dbReference>
<keyword evidence="2" id="KW-1185">Reference proteome</keyword>
<dbReference type="EMBL" id="CP038015">
    <property type="protein sequence ID" value="QBP43008.1"/>
    <property type="molecule type" value="Genomic_DNA"/>
</dbReference>
<sequence length="70" mass="7739">MLEEVRFRKVLLVGENFREPLLCQHELYTLIQVGRELASQQISEGHRLLIAGEMGIGNTSASSALVTAIT</sequence>
<proteinExistence type="predicted"/>